<accession>A0AAD4LYQ4</accession>
<keyword evidence="1" id="KW-0732">Signal</keyword>
<name>A0AAD4LYQ4_9AGAM</name>
<gene>
    <name evidence="2" type="ORF">B0F90DRAFT_1218171</name>
</gene>
<protein>
    <recommendedName>
        <fullName evidence="4">Secreted protein</fullName>
    </recommendedName>
</protein>
<feature type="chain" id="PRO_5042007193" description="Secreted protein" evidence="1">
    <location>
        <begin position="23"/>
        <end position="96"/>
    </location>
</feature>
<proteinExistence type="predicted"/>
<evidence type="ECO:0000256" key="1">
    <source>
        <dbReference type="SAM" id="SignalP"/>
    </source>
</evidence>
<feature type="signal peptide" evidence="1">
    <location>
        <begin position="1"/>
        <end position="22"/>
    </location>
</feature>
<dbReference type="Proteomes" id="UP001203297">
    <property type="component" value="Unassembled WGS sequence"/>
</dbReference>
<evidence type="ECO:0000313" key="2">
    <source>
        <dbReference type="EMBL" id="KAI0294870.1"/>
    </source>
</evidence>
<dbReference type="AlphaFoldDB" id="A0AAD4LYQ4"/>
<comment type="caution">
    <text evidence="2">The sequence shown here is derived from an EMBL/GenBank/DDBJ whole genome shotgun (WGS) entry which is preliminary data.</text>
</comment>
<evidence type="ECO:0008006" key="4">
    <source>
        <dbReference type="Google" id="ProtNLM"/>
    </source>
</evidence>
<keyword evidence="3" id="KW-1185">Reference proteome</keyword>
<dbReference type="EMBL" id="WTXG01000066">
    <property type="protein sequence ID" value="KAI0294870.1"/>
    <property type="molecule type" value="Genomic_DNA"/>
</dbReference>
<organism evidence="2 3">
    <name type="scientific">Multifurca ochricompacta</name>
    <dbReference type="NCBI Taxonomy" id="376703"/>
    <lineage>
        <taxon>Eukaryota</taxon>
        <taxon>Fungi</taxon>
        <taxon>Dikarya</taxon>
        <taxon>Basidiomycota</taxon>
        <taxon>Agaricomycotina</taxon>
        <taxon>Agaricomycetes</taxon>
        <taxon>Russulales</taxon>
        <taxon>Russulaceae</taxon>
        <taxon>Multifurca</taxon>
    </lineage>
</organism>
<reference evidence="2" key="1">
    <citation type="journal article" date="2022" name="New Phytol.">
        <title>Evolutionary transition to the ectomycorrhizal habit in the genomes of a hyperdiverse lineage of mushroom-forming fungi.</title>
        <authorList>
            <person name="Looney B."/>
            <person name="Miyauchi S."/>
            <person name="Morin E."/>
            <person name="Drula E."/>
            <person name="Courty P.E."/>
            <person name="Kohler A."/>
            <person name="Kuo A."/>
            <person name="LaButti K."/>
            <person name="Pangilinan J."/>
            <person name="Lipzen A."/>
            <person name="Riley R."/>
            <person name="Andreopoulos W."/>
            <person name="He G."/>
            <person name="Johnson J."/>
            <person name="Nolan M."/>
            <person name="Tritt A."/>
            <person name="Barry K.W."/>
            <person name="Grigoriev I.V."/>
            <person name="Nagy L.G."/>
            <person name="Hibbett D."/>
            <person name="Henrissat B."/>
            <person name="Matheny P.B."/>
            <person name="Labbe J."/>
            <person name="Martin F.M."/>
        </authorList>
    </citation>
    <scope>NUCLEOTIDE SEQUENCE</scope>
    <source>
        <strain evidence="2">BPL690</strain>
    </source>
</reference>
<sequence length="96" mass="10644">MHITTPMWMILSSGCYLTCCQSRASPSDARTSGAVIRPRIDTIFSGLCYPLQLQVPDTCITYTASPHGKCAIVEGWKFSPPHFFSCTSWLPLVVMK</sequence>
<evidence type="ECO:0000313" key="3">
    <source>
        <dbReference type="Proteomes" id="UP001203297"/>
    </source>
</evidence>